<evidence type="ECO:0000313" key="1">
    <source>
        <dbReference type="EMBL" id="QNO46656.1"/>
    </source>
</evidence>
<proteinExistence type="predicted"/>
<dbReference type="EMBL" id="MT631212">
    <property type="protein sequence ID" value="QNO46656.1"/>
    <property type="molecule type" value="Genomic_DNA"/>
</dbReference>
<name>A0A7G9YF72_9EURY</name>
<accession>A0A7G9YF72</accession>
<gene>
    <name evidence="1" type="ORF">LDPDHNFI_00010</name>
</gene>
<protein>
    <submittedName>
        <fullName evidence="1">Uncharacterized protein</fullName>
    </submittedName>
</protein>
<organism evidence="1">
    <name type="scientific">Candidatus Methanogaster sp. ANME-2c ERB4</name>
    <dbReference type="NCBI Taxonomy" id="2759911"/>
    <lineage>
        <taxon>Archaea</taxon>
        <taxon>Methanobacteriati</taxon>
        <taxon>Methanobacteriota</taxon>
        <taxon>Stenosarchaea group</taxon>
        <taxon>Methanomicrobia</taxon>
        <taxon>Methanosarcinales</taxon>
        <taxon>ANME-2 cluster</taxon>
        <taxon>Candidatus Methanogasteraceae</taxon>
        <taxon>Candidatus Methanogaster</taxon>
    </lineage>
</organism>
<dbReference type="AlphaFoldDB" id="A0A7G9YF72"/>
<sequence>MNRELNHKTISVTDPDYAGLPLALTSSEHPGVVGFDVDSGHDHRLKR</sequence>
<reference evidence="1" key="1">
    <citation type="submission" date="2020-06" db="EMBL/GenBank/DDBJ databases">
        <title>Unique genomic features of the anaerobic methanotrophic archaea.</title>
        <authorList>
            <person name="Chadwick G.L."/>
            <person name="Skennerton C.T."/>
            <person name="Laso-Perez R."/>
            <person name="Leu A.O."/>
            <person name="Speth D.R."/>
            <person name="Yu H."/>
            <person name="Morgan-Lang C."/>
            <person name="Hatzenpichler R."/>
            <person name="Goudeau D."/>
            <person name="Malmstrom R."/>
            <person name="Brazelton W.J."/>
            <person name="Woyke T."/>
            <person name="Hallam S.J."/>
            <person name="Tyson G.W."/>
            <person name="Wegener G."/>
            <person name="Boetius A."/>
            <person name="Orphan V."/>
        </authorList>
    </citation>
    <scope>NUCLEOTIDE SEQUENCE</scope>
</reference>